<dbReference type="Gene3D" id="1.20.1250.20">
    <property type="entry name" value="MFS general substrate transporter like domains"/>
    <property type="match status" value="1"/>
</dbReference>
<protein>
    <submittedName>
        <fullName evidence="6">MFS transporter</fullName>
    </submittedName>
</protein>
<dbReference type="SUPFAM" id="SSF103473">
    <property type="entry name" value="MFS general substrate transporter"/>
    <property type="match status" value="1"/>
</dbReference>
<feature type="transmembrane region" description="Helical" evidence="5">
    <location>
        <begin position="114"/>
        <end position="135"/>
    </location>
</feature>
<sequence>MCDDAVDPVRPPSAGVRSRASGGAPLALPALGCGLAAANIYYSQPLVEPIRASLDLPAESAGLIAMAPQIGYALGLVLLLPLCDLVENRRLAGALFCACALSAAMATLGGAGLFLGAALGLGLASVVVQVLLLIAVSTSSEGRRGQVVGTLTSALLVGVMLSRAFAGAVAEALGWRAVFLLAAAAMLALALLMVRTLPIRRPGAGDDYLSTVGAMGRLLVADPVLRRRSLHHASAFAAFSLFWTIVPLHLTDRFHMSQIGVAAFSLTGTASVVAAFLSGRVPDRDLRGPITAGALAAVVAALLFAGAPVPAFADSVAALTCSSLVLCIGLTIHAVLAQRDVLSSREDAHGRVNGAFMAAYFTGGALGSALGAWLYATGGWHFAALVGGLIPMPAFLHAAWRARSH</sequence>
<comment type="caution">
    <text evidence="6">The sequence shown here is derived from an EMBL/GenBank/DDBJ whole genome shotgun (WGS) entry which is preliminary data.</text>
</comment>
<dbReference type="InterPro" id="IPR036259">
    <property type="entry name" value="MFS_trans_sf"/>
</dbReference>
<feature type="transmembrane region" description="Helical" evidence="5">
    <location>
        <begin position="315"/>
        <end position="336"/>
    </location>
</feature>
<dbReference type="EMBL" id="MLCA01000014">
    <property type="protein sequence ID" value="MEE7493334.1"/>
    <property type="molecule type" value="Genomic_DNA"/>
</dbReference>
<evidence type="ECO:0000313" key="6">
    <source>
        <dbReference type="EMBL" id="MEE7493334.1"/>
    </source>
</evidence>
<feature type="transmembrane region" description="Helical" evidence="5">
    <location>
        <begin position="62"/>
        <end position="83"/>
    </location>
</feature>
<dbReference type="Proteomes" id="UP001355206">
    <property type="component" value="Unassembled WGS sequence"/>
</dbReference>
<feature type="transmembrane region" description="Helical" evidence="5">
    <location>
        <begin position="90"/>
        <end position="108"/>
    </location>
</feature>
<feature type="transmembrane region" description="Helical" evidence="5">
    <location>
        <begin position="20"/>
        <end position="42"/>
    </location>
</feature>
<feature type="transmembrane region" description="Helical" evidence="5">
    <location>
        <begin position="289"/>
        <end position="309"/>
    </location>
</feature>
<feature type="transmembrane region" description="Helical" evidence="5">
    <location>
        <begin position="256"/>
        <end position="277"/>
    </location>
</feature>
<evidence type="ECO:0000256" key="1">
    <source>
        <dbReference type="ARBA" id="ARBA00022692"/>
    </source>
</evidence>
<keyword evidence="1 5" id="KW-0812">Transmembrane</keyword>
<name>A0ABU7TTU4_9HYPH</name>
<feature type="region of interest" description="Disordered" evidence="4">
    <location>
        <begin position="1"/>
        <end position="21"/>
    </location>
</feature>
<keyword evidence="2 5" id="KW-1133">Transmembrane helix</keyword>
<evidence type="ECO:0000313" key="7">
    <source>
        <dbReference type="Proteomes" id="UP001355206"/>
    </source>
</evidence>
<feature type="transmembrane region" description="Helical" evidence="5">
    <location>
        <begin position="357"/>
        <end position="376"/>
    </location>
</feature>
<keyword evidence="7" id="KW-1185">Reference proteome</keyword>
<evidence type="ECO:0000256" key="5">
    <source>
        <dbReference type="SAM" id="Phobius"/>
    </source>
</evidence>
<keyword evidence="3 5" id="KW-0472">Membrane</keyword>
<feature type="transmembrane region" description="Helical" evidence="5">
    <location>
        <begin position="172"/>
        <end position="194"/>
    </location>
</feature>
<organism evidence="6 7">
    <name type="scientific">Methylobacterium oryzae</name>
    <dbReference type="NCBI Taxonomy" id="334852"/>
    <lineage>
        <taxon>Bacteria</taxon>
        <taxon>Pseudomonadati</taxon>
        <taxon>Pseudomonadota</taxon>
        <taxon>Alphaproteobacteria</taxon>
        <taxon>Hyphomicrobiales</taxon>
        <taxon>Methylobacteriaceae</taxon>
        <taxon>Methylobacterium</taxon>
    </lineage>
</organism>
<dbReference type="CDD" id="cd17324">
    <property type="entry name" value="MFS_NepI_like"/>
    <property type="match status" value="1"/>
</dbReference>
<dbReference type="PANTHER" id="PTHR42910">
    <property type="entry name" value="TRANSPORTER SCO4007-RELATED"/>
    <property type="match status" value="1"/>
</dbReference>
<evidence type="ECO:0000256" key="4">
    <source>
        <dbReference type="SAM" id="MobiDB-lite"/>
    </source>
</evidence>
<accession>A0ABU7TTU4</accession>
<proteinExistence type="predicted"/>
<evidence type="ECO:0000256" key="3">
    <source>
        <dbReference type="ARBA" id="ARBA00023136"/>
    </source>
</evidence>
<evidence type="ECO:0000256" key="2">
    <source>
        <dbReference type="ARBA" id="ARBA00022989"/>
    </source>
</evidence>
<feature type="transmembrane region" description="Helical" evidence="5">
    <location>
        <begin position="382"/>
        <end position="400"/>
    </location>
</feature>
<dbReference type="PANTHER" id="PTHR42910:SF1">
    <property type="entry name" value="MAJOR FACILITATOR SUPERFAMILY (MFS) PROFILE DOMAIN-CONTAINING PROTEIN"/>
    <property type="match status" value="1"/>
</dbReference>
<reference evidence="6 7" key="1">
    <citation type="journal article" date="2012" name="Genet. Mol. Biol.">
        <title>Analysis of 16S rRNA and mxaF genes revealing insights into Methylobacterium niche-specific plant association.</title>
        <authorList>
            <person name="Dourado M.N."/>
            <person name="Andreote F.D."/>
            <person name="Dini-Andreote F."/>
            <person name="Conti R."/>
            <person name="Araujo J.M."/>
            <person name="Araujo W.L."/>
        </authorList>
    </citation>
    <scope>NUCLEOTIDE SEQUENCE [LARGE SCALE GENOMIC DNA]</scope>
    <source>
        <strain evidence="6 7">TC3-10</strain>
    </source>
</reference>
<dbReference type="Pfam" id="PF07690">
    <property type="entry name" value="MFS_1"/>
    <property type="match status" value="1"/>
</dbReference>
<dbReference type="InterPro" id="IPR011701">
    <property type="entry name" value="MFS"/>
</dbReference>
<gene>
    <name evidence="6" type="ORF">MOTC310_23895</name>
</gene>
<feature type="transmembrane region" description="Helical" evidence="5">
    <location>
        <begin position="147"/>
        <end position="166"/>
    </location>
</feature>
<feature type="transmembrane region" description="Helical" evidence="5">
    <location>
        <begin position="233"/>
        <end position="250"/>
    </location>
</feature>